<dbReference type="EMBL" id="CAUI01000023">
    <property type="protein sequence ID" value="CCU80484.1"/>
    <property type="molecule type" value="Genomic_DNA"/>
</dbReference>
<dbReference type="RefSeq" id="WP_005489760.1">
    <property type="nucleotide sequence ID" value="NZ_CAUI01000023.1"/>
</dbReference>
<comment type="caution">
    <text evidence="1">The sequence shown here is derived from an EMBL/GenBank/DDBJ whole genome shotgun (WGS) entry which is preliminary data.</text>
</comment>
<protein>
    <submittedName>
        <fullName evidence="1">Uncharacterized protein</fullName>
    </submittedName>
</protein>
<keyword evidence="2" id="KW-1185">Reference proteome</keyword>
<dbReference type="OrthoDB" id="5518273at2"/>
<dbReference type="AlphaFoldDB" id="M5E2T1"/>
<evidence type="ECO:0000313" key="2">
    <source>
        <dbReference type="Proteomes" id="UP000012063"/>
    </source>
</evidence>
<name>M5E2T1_9FIRM</name>
<accession>M5E2T1</accession>
<dbReference type="InParanoid" id="M5E2T1"/>
<organism evidence="1 2">
    <name type="scientific">Halanaerobium saccharolyticum subsp. saccharolyticum DSM 6643</name>
    <dbReference type="NCBI Taxonomy" id="1293054"/>
    <lineage>
        <taxon>Bacteria</taxon>
        <taxon>Bacillati</taxon>
        <taxon>Bacillota</taxon>
        <taxon>Clostridia</taxon>
        <taxon>Halanaerobiales</taxon>
        <taxon>Halanaerobiaceae</taxon>
        <taxon>Halanaerobium</taxon>
    </lineage>
</organism>
<gene>
    <name evidence="1" type="ORF">HSACCH_02074</name>
</gene>
<sequence>MPMTNPVAMASYITAMGEAARQAQVNMSRGANPMIIKEFRFKANIDVEINVEADSSLNFDIKLWSLSRKLSVGYKAEWGLEIECKIIPTVTADTE</sequence>
<evidence type="ECO:0000313" key="1">
    <source>
        <dbReference type="EMBL" id="CCU80484.1"/>
    </source>
</evidence>
<reference evidence="2" key="1">
    <citation type="journal article" date="2013" name="Genome Announc.">
        <title>Genome Sequence of Halanaerobium saccharolyticum subsp. saccharolyticum Strain DSM 6643T, a Halophilic Hydrogen-Producing Bacterium.</title>
        <authorList>
            <person name="Kivisto A."/>
            <person name="Larjo A."/>
            <person name="Ciranna A."/>
            <person name="Santala V."/>
            <person name="Roos C."/>
            <person name="Karp M."/>
        </authorList>
    </citation>
    <scope>NUCLEOTIDE SEQUENCE [LARGE SCALE GENOMIC DNA]</scope>
    <source>
        <strain evidence="2">DSM 6643</strain>
    </source>
</reference>
<dbReference type="Proteomes" id="UP000012063">
    <property type="component" value="Unassembled WGS sequence"/>
</dbReference>
<proteinExistence type="predicted"/>